<dbReference type="Proteomes" id="UP000005239">
    <property type="component" value="Unassembled WGS sequence"/>
</dbReference>
<evidence type="ECO:0000313" key="2">
    <source>
        <dbReference type="Proteomes" id="UP000005239"/>
    </source>
</evidence>
<dbReference type="EnsemblMetazoa" id="PPA29881.1">
    <property type="protein sequence ID" value="PPA29881.1"/>
    <property type="gene ID" value="WBGene00202750"/>
</dbReference>
<name>A0A2A6CPT8_PRIPA</name>
<sequence>MECLICSDSIQYVRMGINACRPCAAFYKRAIGQEGALKCNEEENNCWNKNPKTTCRKCRFSRFVEVLELAREPSPTCEDSSDSQPSSFIDHTSFYECEPTGSKTPLLDKIRKGYSLMCVIRLSGEIALKAQNSGGNYLTVNNMTLTPAKYDEILPHTRIAMRAIIEFANLAFDDFRSLEKETKKGIVESSYSLMNILDATYRLYHHFPGDMTMILPGYTTYTRDTDFDLFFANCPVNMDKARLVNEIKKSRDRSSKTVRKYFERSKPNDMEFLALFGLALWSDEVLERNENLLRVANNIRSNIMCELHHHYVSEEIPEYASRLGNVFCLLANCQARKVLENDHVCHIQIQSGRVIEDFQIYRLLNLFGSEFDGYAMPRTDCNTHTSENVCQQ</sequence>
<dbReference type="SUPFAM" id="SSF48508">
    <property type="entry name" value="Nuclear receptor ligand-binding domain"/>
    <property type="match status" value="1"/>
</dbReference>
<dbReference type="SMART" id="SM00430">
    <property type="entry name" value="HOLI"/>
    <property type="match status" value="1"/>
</dbReference>
<dbReference type="GO" id="GO:0005634">
    <property type="term" value="C:nucleus"/>
    <property type="evidence" value="ECO:0000318"/>
    <property type="project" value="GO_Central"/>
</dbReference>
<dbReference type="PROSITE" id="PS51843">
    <property type="entry name" value="NR_LBD"/>
    <property type="match status" value="1"/>
</dbReference>
<dbReference type="Pfam" id="PF00104">
    <property type="entry name" value="Hormone_recep"/>
    <property type="match status" value="1"/>
</dbReference>
<reference evidence="2" key="1">
    <citation type="journal article" date="2008" name="Nat. Genet.">
        <title>The Pristionchus pacificus genome provides a unique perspective on nematode lifestyle and parasitism.</title>
        <authorList>
            <person name="Dieterich C."/>
            <person name="Clifton S.W."/>
            <person name="Schuster L.N."/>
            <person name="Chinwalla A."/>
            <person name="Delehaunty K."/>
            <person name="Dinkelacker I."/>
            <person name="Fulton L."/>
            <person name="Fulton R."/>
            <person name="Godfrey J."/>
            <person name="Minx P."/>
            <person name="Mitreva M."/>
            <person name="Roeseler W."/>
            <person name="Tian H."/>
            <person name="Witte H."/>
            <person name="Yang S.P."/>
            <person name="Wilson R.K."/>
            <person name="Sommer R.J."/>
        </authorList>
    </citation>
    <scope>NUCLEOTIDE SEQUENCE [LARGE SCALE GENOMIC DNA]</scope>
    <source>
        <strain evidence="2">PS312</strain>
    </source>
</reference>
<accession>A0A8R1UHM9</accession>
<dbReference type="InterPro" id="IPR001628">
    <property type="entry name" value="Znf_hrmn_rcpt"/>
</dbReference>
<dbReference type="GO" id="GO:0043565">
    <property type="term" value="F:sequence-specific DNA binding"/>
    <property type="evidence" value="ECO:0007669"/>
    <property type="project" value="InterPro"/>
</dbReference>
<dbReference type="SMART" id="SM00399">
    <property type="entry name" value="ZnF_C4"/>
    <property type="match status" value="1"/>
</dbReference>
<gene>
    <name evidence="1" type="primary">WBGene00202750</name>
</gene>
<accession>A0A2A6CPT8</accession>
<evidence type="ECO:0000313" key="1">
    <source>
        <dbReference type="EnsemblMetazoa" id="PPA29881.1"/>
    </source>
</evidence>
<dbReference type="GO" id="GO:0003700">
    <property type="term" value="F:DNA-binding transcription factor activity"/>
    <property type="evidence" value="ECO:0000318"/>
    <property type="project" value="GO_Central"/>
</dbReference>
<dbReference type="SUPFAM" id="SSF57716">
    <property type="entry name" value="Glucocorticoid receptor-like (DNA-binding domain)"/>
    <property type="match status" value="1"/>
</dbReference>
<dbReference type="PANTHER" id="PTHR46011:SF6">
    <property type="entry name" value="HIGH ZINC ACTIVATED NUCLEAR RECEPTOR PROTEIN"/>
    <property type="match status" value="1"/>
</dbReference>
<proteinExistence type="predicted"/>
<dbReference type="GO" id="GO:0008270">
    <property type="term" value="F:zinc ion binding"/>
    <property type="evidence" value="ECO:0007669"/>
    <property type="project" value="InterPro"/>
</dbReference>
<keyword evidence="2" id="KW-1185">Reference proteome</keyword>
<dbReference type="InterPro" id="IPR013088">
    <property type="entry name" value="Znf_NHR/GATA"/>
</dbReference>
<dbReference type="Gene3D" id="3.30.50.10">
    <property type="entry name" value="Erythroid Transcription Factor GATA-1, subunit A"/>
    <property type="match status" value="1"/>
</dbReference>
<organism evidence="1 2">
    <name type="scientific">Pristionchus pacificus</name>
    <name type="common">Parasitic nematode worm</name>
    <dbReference type="NCBI Taxonomy" id="54126"/>
    <lineage>
        <taxon>Eukaryota</taxon>
        <taxon>Metazoa</taxon>
        <taxon>Ecdysozoa</taxon>
        <taxon>Nematoda</taxon>
        <taxon>Chromadorea</taxon>
        <taxon>Rhabditida</taxon>
        <taxon>Rhabditina</taxon>
        <taxon>Diplogasteromorpha</taxon>
        <taxon>Diplogasteroidea</taxon>
        <taxon>Neodiplogasteridae</taxon>
        <taxon>Pristionchus</taxon>
    </lineage>
</organism>
<dbReference type="PANTHER" id="PTHR46011">
    <property type="entry name" value="NUCLEAR HORMONE RECEPTOR FAMILY MEMBER NHR-86-RELATED"/>
    <property type="match status" value="1"/>
</dbReference>
<reference evidence="1" key="2">
    <citation type="submission" date="2022-06" db="UniProtKB">
        <authorList>
            <consortium name="EnsemblMetazoa"/>
        </authorList>
    </citation>
    <scope>IDENTIFICATION</scope>
    <source>
        <strain evidence="1">PS312</strain>
    </source>
</reference>
<dbReference type="AlphaFoldDB" id="A0A2A6CPT8"/>
<protein>
    <submittedName>
        <fullName evidence="1">Nuclear receptor</fullName>
    </submittedName>
</protein>
<dbReference type="Gene3D" id="1.10.565.10">
    <property type="entry name" value="Retinoid X Receptor"/>
    <property type="match status" value="1"/>
</dbReference>
<dbReference type="PROSITE" id="PS51030">
    <property type="entry name" value="NUCLEAR_REC_DBD_2"/>
    <property type="match status" value="1"/>
</dbReference>
<dbReference type="Pfam" id="PF00105">
    <property type="entry name" value="zf-C4"/>
    <property type="match status" value="1"/>
</dbReference>
<dbReference type="InterPro" id="IPR000536">
    <property type="entry name" value="Nucl_hrmn_rcpt_lig-bd"/>
</dbReference>
<dbReference type="InterPro" id="IPR035500">
    <property type="entry name" value="NHR-like_dom_sf"/>
</dbReference>